<evidence type="ECO:0000256" key="1">
    <source>
        <dbReference type="SAM" id="Phobius"/>
    </source>
</evidence>
<evidence type="ECO:0000313" key="6">
    <source>
        <dbReference type="EMBL" id="UZW20716.1"/>
    </source>
</evidence>
<evidence type="ECO:0000259" key="4">
    <source>
        <dbReference type="Pfam" id="PF14331"/>
    </source>
</evidence>
<gene>
    <name evidence="6" type="primary">tssM</name>
    <name evidence="6" type="ORF">OSC50_10370</name>
</gene>
<dbReference type="InterPro" id="IPR010623">
    <property type="entry name" value="IcmF_C"/>
</dbReference>
<feature type="transmembrane region" description="Helical" evidence="1">
    <location>
        <begin position="15"/>
        <end position="38"/>
    </location>
</feature>
<feature type="domain" description="IcmF-related" evidence="3">
    <location>
        <begin position="466"/>
        <end position="750"/>
    </location>
</feature>
<dbReference type="InterPro" id="IPR017731">
    <property type="entry name" value="TssM1-like"/>
</dbReference>
<dbReference type="Pfam" id="PF21070">
    <property type="entry name" value="IcmF_helical"/>
    <property type="match status" value="1"/>
</dbReference>
<accession>A0ABY6QLV1</accession>
<feature type="domain" description="Type VI secretion system component TssM1 helical" evidence="5">
    <location>
        <begin position="895"/>
        <end position="992"/>
    </location>
</feature>
<proteinExistence type="predicted"/>
<name>A0ABY6QLV1_9PSED</name>
<evidence type="ECO:0000259" key="3">
    <source>
        <dbReference type="Pfam" id="PF06761"/>
    </source>
</evidence>
<feature type="domain" description="Type VI secretion system component TssM1 N-terminal" evidence="4">
    <location>
        <begin position="193"/>
        <end position="419"/>
    </location>
</feature>
<dbReference type="RefSeq" id="WP_266247911.1">
    <property type="nucleotide sequence ID" value="NZ_CP112866.1"/>
</dbReference>
<dbReference type="EMBL" id="CP112866">
    <property type="protein sequence ID" value="UZW20716.1"/>
    <property type="molecule type" value="Genomic_DNA"/>
</dbReference>
<protein>
    <submittedName>
        <fullName evidence="6">Type VI secretion system membrane subunit TssM</fullName>
    </submittedName>
</protein>
<dbReference type="InterPro" id="IPR053156">
    <property type="entry name" value="T6SS_TssM-like"/>
</dbReference>
<keyword evidence="1" id="KW-0472">Membrane</keyword>
<dbReference type="InterPro" id="IPR025743">
    <property type="entry name" value="TssM1_N"/>
</dbReference>
<dbReference type="InterPro" id="IPR048677">
    <property type="entry name" value="TssM1_hel"/>
</dbReference>
<feature type="domain" description="Type VI secretion system IcmF C-terminal" evidence="2">
    <location>
        <begin position="1002"/>
        <end position="1107"/>
    </location>
</feature>
<dbReference type="InterPro" id="IPR009612">
    <property type="entry name" value="IcmF-rel"/>
</dbReference>
<keyword evidence="1" id="KW-1133">Transmembrane helix</keyword>
<evidence type="ECO:0000313" key="7">
    <source>
        <dbReference type="Proteomes" id="UP001164116"/>
    </source>
</evidence>
<feature type="transmembrane region" description="Helical" evidence="1">
    <location>
        <begin position="415"/>
        <end position="434"/>
    </location>
</feature>
<evidence type="ECO:0000259" key="2">
    <source>
        <dbReference type="Pfam" id="PF06744"/>
    </source>
</evidence>
<dbReference type="Pfam" id="PF14331">
    <property type="entry name" value="IcmF-related_N"/>
    <property type="match status" value="1"/>
</dbReference>
<sequence>MSAFFKGVGALLRKIWLWSLLLVLGSALLVWFAGPLLAVADHRFWQSSTARLLTISALFLAWGLAMVGAGGRRAARLRLPETEASHPRDGLVETEQRQVRGRFKEALHTLRTTRRYGERSARWRNELPWYLLIGEQGSGKSSLLAANGLVYPLDRSEARSSRANAYFDAYLADEAVVIEVAGRYLTQPDVPVDGAGWSTLLGLLKSRHRARPLNGVVVTLAVETLLGMNEHDLDLHARRIHTRLQDIQQRLHMDVPVYLILTQADRLPGFAEFFDSPMGDSAEAVLGEPLAAGKAGTEIGHVREAFERLLQRLGAQVIARLHLERDVERRGQMLDFPRQVAHIGERLCLFVETAFCAHRFQRINRLRGFYLACGASEDGRSYFVQGLFNRVIFAEADLAGLHTPERQRLRRRQGLGMLVASLLVVVAGIVWTHSYSVNHQRLLQLAQLLDIQPPDPAIADSTLALLPRLDSHRAATQVFPPVAQVRMVERVGLFQGEAVRPLLSDVYDRTLHQQLLPQVVALLEEQVRASLGDRETLMDTLRAYLMLNLPKRRDNAWLKERVAGHWSARYASDPSVQKRLNEHFSRLLEQPFVMPLSDDLVAEARQQLRGESLAGVVYRALRHQARNLEPYRLVQGRGLSAPDEPIPGFFTRRYVQYFEKQGPRLVNAIAQDNWVLGESGDLSPMDLRQLMLELEQRYFSEYADAWSHAIGQVRLLESDNLRQHAETLADLASAQSPWVQLLHQLRENTRLVAQREHLEGVTRQVGELGVAAQAGAALLSGSALPGQMAPDSARRALQRRFEPLHQLLDAEQNPREQLLQALRLLDEWQLQLAGLNRDDLPEQAAFRMASRRMDGQQPQLGRLRDTAARLPQPLKGWFDSIADDSWRLLLDSAHAYVNQRYQSELYGFYAKTIQRRYPFTASARTDVALEDFQEFFKPRGSLARFYDSHLRAFVSADGRRYRLRSLDGRSLPMSRSLLDQLSKAQMIRQGFFNDEQEWAVRFSLAPYSLDPAVSRAMLSIGDKQLEYRHGPIVPMVFDWPGEADQSRTSLVLERGAQRPLGIKDNSGAWSLFRFVELMQSELIDARQARLFKADLSGLRAHFLLSSQRNPVPLQWEQWRTFRLPEQL</sequence>
<dbReference type="NCBIfam" id="TIGR03348">
    <property type="entry name" value="VI_IcmF"/>
    <property type="match status" value="1"/>
</dbReference>
<reference evidence="6" key="1">
    <citation type="submission" date="2022-11" db="EMBL/GenBank/DDBJ databases">
        <title>Taxonomic description of a new Pseudomonas species.</title>
        <authorList>
            <person name="Tambong J.T."/>
        </authorList>
    </citation>
    <scope>NUCLEOTIDE SEQUENCE</scope>
    <source>
        <strain evidence="6">S1Bt42</strain>
    </source>
</reference>
<dbReference type="PANTHER" id="PTHR36153">
    <property type="entry name" value="INNER MEMBRANE PROTEIN-RELATED"/>
    <property type="match status" value="1"/>
</dbReference>
<feature type="transmembrane region" description="Helical" evidence="1">
    <location>
        <begin position="50"/>
        <end position="69"/>
    </location>
</feature>
<dbReference type="Pfam" id="PF06744">
    <property type="entry name" value="IcmF_C"/>
    <property type="match status" value="1"/>
</dbReference>
<dbReference type="Pfam" id="PF06761">
    <property type="entry name" value="IcmF-related"/>
    <property type="match status" value="1"/>
</dbReference>
<dbReference type="Proteomes" id="UP001164116">
    <property type="component" value="Chromosome"/>
</dbReference>
<keyword evidence="1" id="KW-0812">Transmembrane</keyword>
<dbReference type="PANTHER" id="PTHR36153:SF1">
    <property type="entry name" value="TYPE VI SECRETION SYSTEM COMPONENT TSSM1"/>
    <property type="match status" value="1"/>
</dbReference>
<evidence type="ECO:0000259" key="5">
    <source>
        <dbReference type="Pfam" id="PF21070"/>
    </source>
</evidence>
<keyword evidence="7" id="KW-1185">Reference proteome</keyword>
<organism evidence="6 7">
    <name type="scientific">Pseudomonas quebecensis</name>
    <dbReference type="NCBI Taxonomy" id="2995174"/>
    <lineage>
        <taxon>Bacteria</taxon>
        <taxon>Pseudomonadati</taxon>
        <taxon>Pseudomonadota</taxon>
        <taxon>Gammaproteobacteria</taxon>
        <taxon>Pseudomonadales</taxon>
        <taxon>Pseudomonadaceae</taxon>
        <taxon>Pseudomonas</taxon>
    </lineage>
</organism>